<dbReference type="InterPro" id="IPR013655">
    <property type="entry name" value="PAS_fold_3"/>
</dbReference>
<protein>
    <recommendedName>
        <fullName evidence="3">cyclic-guanylate-specific phosphodiesterase</fullName>
        <ecNumber evidence="3">3.1.4.52</ecNumber>
    </recommendedName>
</protein>
<dbReference type="PROSITE" id="PS50883">
    <property type="entry name" value="EAL"/>
    <property type="match status" value="1"/>
</dbReference>
<dbReference type="SMART" id="SM00086">
    <property type="entry name" value="PAC"/>
    <property type="match status" value="2"/>
</dbReference>
<dbReference type="Gene3D" id="1.20.120.50">
    <property type="entry name" value="Hemerythrin-like"/>
    <property type="match status" value="1"/>
</dbReference>
<dbReference type="NCBIfam" id="TIGR00229">
    <property type="entry name" value="sensory_box"/>
    <property type="match status" value="2"/>
</dbReference>
<dbReference type="Pfam" id="PF08447">
    <property type="entry name" value="PAS_3"/>
    <property type="match status" value="1"/>
</dbReference>
<keyword evidence="13" id="KW-1185">Reference proteome</keyword>
<dbReference type="GO" id="GO:0071732">
    <property type="term" value="P:cellular response to nitric oxide"/>
    <property type="evidence" value="ECO:0007669"/>
    <property type="project" value="UniProtKB-ARBA"/>
</dbReference>
<dbReference type="Gene3D" id="3.30.450.20">
    <property type="entry name" value="PAS domain"/>
    <property type="match status" value="2"/>
</dbReference>
<evidence type="ECO:0000259" key="9">
    <source>
        <dbReference type="PROSITE" id="PS50113"/>
    </source>
</evidence>
<dbReference type="EC" id="3.1.4.52" evidence="3"/>
<evidence type="ECO:0000256" key="1">
    <source>
        <dbReference type="ARBA" id="ARBA00001946"/>
    </source>
</evidence>
<dbReference type="Gene3D" id="3.20.20.450">
    <property type="entry name" value="EAL domain"/>
    <property type="match status" value="1"/>
</dbReference>
<dbReference type="NCBIfam" id="TIGR02481">
    <property type="entry name" value="hemeryth_dom"/>
    <property type="match status" value="1"/>
</dbReference>
<dbReference type="InterPro" id="IPR000014">
    <property type="entry name" value="PAS"/>
</dbReference>
<dbReference type="Pfam" id="PF01814">
    <property type="entry name" value="Hemerythrin"/>
    <property type="match status" value="1"/>
</dbReference>
<dbReference type="InterPro" id="IPR052155">
    <property type="entry name" value="Biofilm_reg_signaling"/>
</dbReference>
<dbReference type="GO" id="GO:0071111">
    <property type="term" value="F:cyclic-guanylate-specific phosphodiesterase activity"/>
    <property type="evidence" value="ECO:0007669"/>
    <property type="project" value="UniProtKB-EC"/>
</dbReference>
<dbReference type="InterPro" id="IPR000160">
    <property type="entry name" value="GGDEF_dom"/>
</dbReference>
<proteinExistence type="inferred from homology"/>
<evidence type="ECO:0000256" key="4">
    <source>
        <dbReference type="ARBA" id="ARBA00022636"/>
    </source>
</evidence>
<dbReference type="EMBL" id="MARB01000015">
    <property type="protein sequence ID" value="ODJ87016.1"/>
    <property type="molecule type" value="Genomic_DNA"/>
</dbReference>
<reference evidence="12 13" key="1">
    <citation type="submission" date="2016-06" db="EMBL/GenBank/DDBJ databases">
        <title>Genome sequence of endosymbiont of Candidatus Endolucinida thiodiazotropha.</title>
        <authorList>
            <person name="Poehlein A."/>
            <person name="Koenig S."/>
            <person name="Heiden S.E."/>
            <person name="Thuermer A."/>
            <person name="Voget S."/>
            <person name="Daniel R."/>
            <person name="Markert S."/>
            <person name="Gros O."/>
            <person name="Schweder T."/>
        </authorList>
    </citation>
    <scope>NUCLEOTIDE SEQUENCE [LARGE SCALE GENOMIC DNA]</scope>
    <source>
        <strain evidence="12 13">COS</strain>
    </source>
</reference>
<evidence type="ECO:0000256" key="7">
    <source>
        <dbReference type="ARBA" id="ARBA00051114"/>
    </source>
</evidence>
<dbReference type="InterPro" id="IPR035919">
    <property type="entry name" value="EAL_sf"/>
</dbReference>
<dbReference type="PROSITE" id="PS50887">
    <property type="entry name" value="GGDEF"/>
    <property type="match status" value="1"/>
</dbReference>
<dbReference type="Pfam" id="PF00563">
    <property type="entry name" value="EAL"/>
    <property type="match status" value="1"/>
</dbReference>
<dbReference type="PANTHER" id="PTHR44757:SF2">
    <property type="entry name" value="BIOFILM ARCHITECTURE MAINTENANCE PROTEIN MBAA"/>
    <property type="match status" value="1"/>
</dbReference>
<comment type="catalytic activity">
    <reaction evidence="7">
        <text>3',3'-c-di-GMP + H2O = 5'-phosphoguanylyl(3'-&gt;5')guanosine + H(+)</text>
        <dbReference type="Rhea" id="RHEA:24902"/>
        <dbReference type="ChEBI" id="CHEBI:15377"/>
        <dbReference type="ChEBI" id="CHEBI:15378"/>
        <dbReference type="ChEBI" id="CHEBI:58754"/>
        <dbReference type="ChEBI" id="CHEBI:58805"/>
        <dbReference type="EC" id="3.1.4.52"/>
    </reaction>
    <physiologicalReaction direction="left-to-right" evidence="7">
        <dbReference type="Rhea" id="RHEA:24903"/>
    </physiologicalReaction>
</comment>
<dbReference type="InterPro" id="IPR035965">
    <property type="entry name" value="PAS-like_dom_sf"/>
</dbReference>
<dbReference type="InterPro" id="IPR035938">
    <property type="entry name" value="Hemerythrin-like_sf"/>
</dbReference>
<dbReference type="InterPro" id="IPR000700">
    <property type="entry name" value="PAS-assoc_C"/>
</dbReference>
<dbReference type="SUPFAM" id="SSF47188">
    <property type="entry name" value="Hemerythrin-like"/>
    <property type="match status" value="1"/>
</dbReference>
<evidence type="ECO:0000259" key="8">
    <source>
        <dbReference type="PROSITE" id="PS50112"/>
    </source>
</evidence>
<comment type="similarity">
    <text evidence="2">Belongs to the hemerythrin family.</text>
</comment>
<feature type="domain" description="PAS" evidence="8">
    <location>
        <begin position="322"/>
        <end position="368"/>
    </location>
</feature>
<dbReference type="NCBIfam" id="TIGR00254">
    <property type="entry name" value="GGDEF"/>
    <property type="match status" value="1"/>
</dbReference>
<dbReference type="PROSITE" id="PS50112">
    <property type="entry name" value="PAS"/>
    <property type="match status" value="1"/>
</dbReference>
<feature type="domain" description="EAL" evidence="10">
    <location>
        <begin position="622"/>
        <end position="876"/>
    </location>
</feature>
<evidence type="ECO:0000259" key="11">
    <source>
        <dbReference type="PROSITE" id="PS50887"/>
    </source>
</evidence>
<dbReference type="InterPro" id="IPR001610">
    <property type="entry name" value="PAC"/>
</dbReference>
<dbReference type="Gene3D" id="3.30.70.270">
    <property type="match status" value="1"/>
</dbReference>
<comment type="cofactor">
    <cofactor evidence="1">
        <name>Mg(2+)</name>
        <dbReference type="ChEBI" id="CHEBI:18420"/>
    </cofactor>
</comment>
<dbReference type="SUPFAM" id="SSF141868">
    <property type="entry name" value="EAL domain-like"/>
    <property type="match status" value="1"/>
</dbReference>
<dbReference type="SMART" id="SM00091">
    <property type="entry name" value="PAS"/>
    <property type="match status" value="2"/>
</dbReference>
<evidence type="ECO:0000313" key="13">
    <source>
        <dbReference type="Proteomes" id="UP000094769"/>
    </source>
</evidence>
<dbReference type="FunFam" id="3.30.70.270:FF:000001">
    <property type="entry name" value="Diguanylate cyclase domain protein"/>
    <property type="match status" value="1"/>
</dbReference>
<dbReference type="SMART" id="SM00052">
    <property type="entry name" value="EAL"/>
    <property type="match status" value="1"/>
</dbReference>
<comment type="caution">
    <text evidence="12">The sequence shown here is derived from an EMBL/GenBank/DDBJ whole genome shotgun (WGS) entry which is preliminary data.</text>
</comment>
<keyword evidence="4" id="KW-0973">c-di-GMP</keyword>
<organism evidence="12 13">
    <name type="scientific">Candidatus Thiodiazotropha endolucinida</name>
    <dbReference type="NCBI Taxonomy" id="1655433"/>
    <lineage>
        <taxon>Bacteria</taxon>
        <taxon>Pseudomonadati</taxon>
        <taxon>Pseudomonadota</taxon>
        <taxon>Gammaproteobacteria</taxon>
        <taxon>Chromatiales</taxon>
        <taxon>Sedimenticolaceae</taxon>
        <taxon>Candidatus Thiodiazotropha</taxon>
    </lineage>
</organism>
<dbReference type="OrthoDB" id="9176779at2"/>
<evidence type="ECO:0000256" key="2">
    <source>
        <dbReference type="ARBA" id="ARBA00010587"/>
    </source>
</evidence>
<keyword evidence="6" id="KW-0408">Iron</keyword>
<dbReference type="Pfam" id="PF00990">
    <property type="entry name" value="GGDEF"/>
    <property type="match status" value="1"/>
</dbReference>
<keyword evidence="5" id="KW-0479">Metal-binding</keyword>
<feature type="domain" description="PAC" evidence="9">
    <location>
        <begin position="396"/>
        <end position="448"/>
    </location>
</feature>
<dbReference type="InterPro" id="IPR012827">
    <property type="entry name" value="Hemerythrin_metal-bd"/>
</dbReference>
<gene>
    <name evidence="12" type="primary">gmr_9</name>
    <name evidence="12" type="ORF">CODIS_27650</name>
</gene>
<dbReference type="SUPFAM" id="SSF55073">
    <property type="entry name" value="Nucleotide cyclase"/>
    <property type="match status" value="1"/>
</dbReference>
<dbReference type="FunFam" id="3.20.20.450:FF:000001">
    <property type="entry name" value="Cyclic di-GMP phosphodiesterase yahA"/>
    <property type="match status" value="1"/>
</dbReference>
<dbReference type="InterPro" id="IPR043128">
    <property type="entry name" value="Rev_trsase/Diguanyl_cyclase"/>
</dbReference>
<dbReference type="GO" id="GO:0046872">
    <property type="term" value="F:metal ion binding"/>
    <property type="evidence" value="ECO:0007669"/>
    <property type="project" value="UniProtKB-KW"/>
</dbReference>
<dbReference type="InterPro" id="IPR001633">
    <property type="entry name" value="EAL_dom"/>
</dbReference>
<evidence type="ECO:0000313" key="12">
    <source>
        <dbReference type="EMBL" id="ODJ87016.1"/>
    </source>
</evidence>
<dbReference type="SMART" id="SM00267">
    <property type="entry name" value="GGDEF"/>
    <property type="match status" value="1"/>
</dbReference>
<evidence type="ECO:0000256" key="6">
    <source>
        <dbReference type="ARBA" id="ARBA00023004"/>
    </source>
</evidence>
<dbReference type="NCBIfam" id="NF033749">
    <property type="entry name" value="bact_hemeryth"/>
    <property type="match status" value="1"/>
</dbReference>
<evidence type="ECO:0000259" key="10">
    <source>
        <dbReference type="PROSITE" id="PS50883"/>
    </source>
</evidence>
<dbReference type="Pfam" id="PF13426">
    <property type="entry name" value="PAS_9"/>
    <property type="match status" value="1"/>
</dbReference>
<dbReference type="InterPro" id="IPR012312">
    <property type="entry name" value="Hemerythrin-like"/>
</dbReference>
<dbReference type="SUPFAM" id="SSF55785">
    <property type="entry name" value="PYP-like sensor domain (PAS domain)"/>
    <property type="match status" value="2"/>
</dbReference>
<dbReference type="CDD" id="cd01948">
    <property type="entry name" value="EAL"/>
    <property type="match status" value="1"/>
</dbReference>
<dbReference type="CDD" id="cd01949">
    <property type="entry name" value="GGDEF"/>
    <property type="match status" value="1"/>
</dbReference>
<evidence type="ECO:0000256" key="3">
    <source>
        <dbReference type="ARBA" id="ARBA00012282"/>
    </source>
</evidence>
<accession>A0A7Z0VKQ9</accession>
<dbReference type="AlphaFoldDB" id="A0A7Z0VKQ9"/>
<feature type="domain" description="GGDEF" evidence="11">
    <location>
        <begin position="480"/>
        <end position="613"/>
    </location>
</feature>
<feature type="domain" description="PAC" evidence="9">
    <location>
        <begin position="280"/>
        <end position="333"/>
    </location>
</feature>
<dbReference type="CDD" id="cd00130">
    <property type="entry name" value="PAS"/>
    <property type="match status" value="1"/>
</dbReference>
<dbReference type="Proteomes" id="UP000094769">
    <property type="component" value="Unassembled WGS sequence"/>
</dbReference>
<name>A0A7Z0VKQ9_9GAMM</name>
<dbReference type="InterPro" id="IPR029787">
    <property type="entry name" value="Nucleotide_cyclase"/>
</dbReference>
<dbReference type="PANTHER" id="PTHR44757">
    <property type="entry name" value="DIGUANYLATE CYCLASE DGCP"/>
    <property type="match status" value="1"/>
</dbReference>
<sequence>MRAVETENSIESFEIFPWDKNFETGIALIDEQHQKLVQILNHLAVHLANRSSKKILNEVFDELFDYADYHFKAEEEVWRKYLLNDESFNSHEKTHKSFISHVIDLRGREGREDYDQIMQDTVGFLTHWLAYHILDNDKRMAKVILAIENGKSVTQAKQSAHEEMSGSMQLLIETVLKMYDSLSSRTMDLMREKTLRKQAEQALLENEEKWRFVFESNHEEVWDWDIQKSNETHHSVENTLVHIIDRELVQDFSSSRIHPDDIALVKHHLQLHLDGKTPFFTSKHRLLHKDGSWTWVLSRGKVVSRNEQGLALRMVGTHSDITERELASIIFRASSQGMMISDKDNRIISVNPAFTEITGYPPAEVIGKDPKFLASERNSKELYRKMWDEINEIGHWQAELWNRNRSGKEFYSYLSINTVLDDQNQIDHYIGLLSDITDKKINEDLVLRHANYDVLTNLPNRRMFFTLLDTEIKRTRRRQAQFGLFFIDLDHFKEVNDSLSHEIGDRLLIDATRRMQNCIRESDAIARIGGDEFAMIISELGYTSRLDSIAQNIIDELSKPFKIDVNQIYISASIGITIYPDDGEEASSLLKNADQAMYRAKKSGRSRFSYFTSEMQAASIKRQFLLGDLRNALSSNQFELVYQPVIDLSNGSVGKAEALLRWKHPERGMILPAEFISLAEESGLIIDIGNWVFDEVMRQLVEWSDRTCEGFQISINKSPLQFRNRIAHQQWLQQLKKLQLHGSSVVVEITENLLMENESSVHEQLLVFRDHNIEVALDDFGTGYSSLSYLKDFHIDFIKIDQSFVRNLEEDSQEMILCEAMIAMAHKLGIKVIAEGVETESQMQLLKHSGCDYAQGYFYSKPVSAGEFERYLPDAEG</sequence>
<evidence type="ECO:0000256" key="5">
    <source>
        <dbReference type="ARBA" id="ARBA00022723"/>
    </source>
</evidence>
<keyword evidence="12" id="KW-0378">Hydrolase</keyword>
<dbReference type="CDD" id="cd12107">
    <property type="entry name" value="Hemerythrin"/>
    <property type="match status" value="1"/>
</dbReference>
<dbReference type="PROSITE" id="PS50113">
    <property type="entry name" value="PAC"/>
    <property type="match status" value="2"/>
</dbReference>